<sequence>MHTPTEEPSLPTHVTRRRLFGAGLAAVGAALVAREPTAQPPAAQTFLADAPPPLLLPPPHPAPSPSPAEPGTPTLNRPVFTLKEYRQVVPGPAFPDNAVALTIDDGPHGGWTPQVLHILEKYHVQATFCMIGNQILGQEAVARSVVAAGHQVANHTWSHPATLAQMPADKVEQEVYRAQEKIHETTGRTPTVFRSPGGAVSPAVFAAAAKAGMIPVNWDRDPKDWTKPGTQSITSHLLAARPGDILLCHDGGGDRSQTCAALRTVIPALQSRGLQFVALGGQP</sequence>
<dbReference type="InterPro" id="IPR011330">
    <property type="entry name" value="Glyco_hydro/deAcase_b/a-brl"/>
</dbReference>
<evidence type="ECO:0000313" key="3">
    <source>
        <dbReference type="EMBL" id="GLL00845.1"/>
    </source>
</evidence>
<feature type="region of interest" description="Disordered" evidence="1">
    <location>
        <begin position="36"/>
        <end position="76"/>
    </location>
</feature>
<gene>
    <name evidence="3" type="ORF">GCM10017581_025860</name>
</gene>
<dbReference type="GO" id="GO:0016810">
    <property type="term" value="F:hydrolase activity, acting on carbon-nitrogen (but not peptide) bonds"/>
    <property type="evidence" value="ECO:0007669"/>
    <property type="project" value="InterPro"/>
</dbReference>
<evidence type="ECO:0000259" key="2">
    <source>
        <dbReference type="PROSITE" id="PS51677"/>
    </source>
</evidence>
<protein>
    <recommendedName>
        <fullName evidence="2">NodB homology domain-containing protein</fullName>
    </recommendedName>
</protein>
<dbReference type="InterPro" id="IPR006311">
    <property type="entry name" value="TAT_signal"/>
</dbReference>
<dbReference type="Pfam" id="PF01522">
    <property type="entry name" value="Polysacc_deac_1"/>
    <property type="match status" value="1"/>
</dbReference>
<dbReference type="PROSITE" id="PS51318">
    <property type="entry name" value="TAT"/>
    <property type="match status" value="1"/>
</dbReference>
<evidence type="ECO:0000256" key="1">
    <source>
        <dbReference type="SAM" id="MobiDB-lite"/>
    </source>
</evidence>
<dbReference type="AlphaFoldDB" id="A0A9W6KIS6"/>
<feature type="compositionally biased region" description="Pro residues" evidence="1">
    <location>
        <begin position="50"/>
        <end position="70"/>
    </location>
</feature>
<feature type="domain" description="NodB homology" evidence="2">
    <location>
        <begin position="97"/>
        <end position="277"/>
    </location>
</feature>
<dbReference type="InterPro" id="IPR002509">
    <property type="entry name" value="NODB_dom"/>
</dbReference>
<name>A0A9W6KIS6_9ACTN</name>
<evidence type="ECO:0000313" key="4">
    <source>
        <dbReference type="Proteomes" id="UP001143480"/>
    </source>
</evidence>
<dbReference type="PANTHER" id="PTHR10587">
    <property type="entry name" value="GLYCOSYL TRANSFERASE-RELATED"/>
    <property type="match status" value="1"/>
</dbReference>
<dbReference type="PROSITE" id="PS51677">
    <property type="entry name" value="NODB"/>
    <property type="match status" value="1"/>
</dbReference>
<comment type="caution">
    <text evidence="3">The sequence shown here is derived from an EMBL/GenBank/DDBJ whole genome shotgun (WGS) entry which is preliminary data.</text>
</comment>
<keyword evidence="4" id="KW-1185">Reference proteome</keyword>
<reference evidence="3" key="1">
    <citation type="journal article" date="2014" name="Int. J. Syst. Evol. Microbiol.">
        <title>Complete genome sequence of Corynebacterium casei LMG S-19264T (=DSM 44701T), isolated from a smear-ripened cheese.</title>
        <authorList>
            <consortium name="US DOE Joint Genome Institute (JGI-PGF)"/>
            <person name="Walter F."/>
            <person name="Albersmeier A."/>
            <person name="Kalinowski J."/>
            <person name="Ruckert C."/>
        </authorList>
    </citation>
    <scope>NUCLEOTIDE SEQUENCE</scope>
    <source>
        <strain evidence="3">VKM Ac-1321</strain>
    </source>
</reference>
<dbReference type="GO" id="GO:0005975">
    <property type="term" value="P:carbohydrate metabolic process"/>
    <property type="evidence" value="ECO:0007669"/>
    <property type="project" value="InterPro"/>
</dbReference>
<dbReference type="Gene3D" id="3.20.20.370">
    <property type="entry name" value="Glycoside hydrolase/deacetylase"/>
    <property type="match status" value="1"/>
</dbReference>
<dbReference type="Proteomes" id="UP001143480">
    <property type="component" value="Unassembled WGS sequence"/>
</dbReference>
<proteinExistence type="predicted"/>
<dbReference type="EMBL" id="BSFP01000011">
    <property type="protein sequence ID" value="GLL00845.1"/>
    <property type="molecule type" value="Genomic_DNA"/>
</dbReference>
<reference evidence="3" key="2">
    <citation type="submission" date="2023-01" db="EMBL/GenBank/DDBJ databases">
        <authorList>
            <person name="Sun Q."/>
            <person name="Evtushenko L."/>
        </authorList>
    </citation>
    <scope>NUCLEOTIDE SEQUENCE</scope>
    <source>
        <strain evidence="3">VKM Ac-1321</strain>
    </source>
</reference>
<dbReference type="InterPro" id="IPR050248">
    <property type="entry name" value="Polysacc_deacetylase_ArnD"/>
</dbReference>
<dbReference type="SUPFAM" id="SSF88713">
    <property type="entry name" value="Glycoside hydrolase/deacetylase"/>
    <property type="match status" value="1"/>
</dbReference>
<organism evidence="3 4">
    <name type="scientific">Dactylosporangium matsuzakiense</name>
    <dbReference type="NCBI Taxonomy" id="53360"/>
    <lineage>
        <taxon>Bacteria</taxon>
        <taxon>Bacillati</taxon>
        <taxon>Actinomycetota</taxon>
        <taxon>Actinomycetes</taxon>
        <taxon>Micromonosporales</taxon>
        <taxon>Micromonosporaceae</taxon>
        <taxon>Dactylosporangium</taxon>
    </lineage>
</organism>
<accession>A0A9W6KIS6</accession>
<dbReference type="CDD" id="cd10917">
    <property type="entry name" value="CE4_NodB_like_6s_7s"/>
    <property type="match status" value="1"/>
</dbReference>